<comment type="cofactor">
    <cofactor evidence="1">
        <name>Zn(2+)</name>
        <dbReference type="ChEBI" id="CHEBI:29105"/>
    </cofactor>
</comment>
<feature type="domain" description="Histone deacetylase" evidence="6">
    <location>
        <begin position="28"/>
        <end position="341"/>
    </location>
</feature>
<dbReference type="STRING" id="946362.F2U8L8"/>
<evidence type="ECO:0000256" key="1">
    <source>
        <dbReference type="ARBA" id="ARBA00001947"/>
    </source>
</evidence>
<dbReference type="InterPro" id="IPR037138">
    <property type="entry name" value="His_deacetylse_dom_sf"/>
</dbReference>
<dbReference type="GO" id="GO:0046872">
    <property type="term" value="F:metal ion binding"/>
    <property type="evidence" value="ECO:0007669"/>
    <property type="project" value="UniProtKB-KW"/>
</dbReference>
<keyword evidence="4" id="KW-0378">Hydrolase</keyword>
<dbReference type="InterPro" id="IPR000286">
    <property type="entry name" value="HDACs"/>
</dbReference>
<comment type="similarity">
    <text evidence="2">Belongs to the histone deacetylase family.</text>
</comment>
<organism evidence="8">
    <name type="scientific">Salpingoeca rosetta (strain ATCC 50818 / BSB-021)</name>
    <dbReference type="NCBI Taxonomy" id="946362"/>
    <lineage>
        <taxon>Eukaryota</taxon>
        <taxon>Choanoflagellata</taxon>
        <taxon>Craspedida</taxon>
        <taxon>Salpingoecidae</taxon>
        <taxon>Salpingoeca</taxon>
    </lineage>
</organism>
<evidence type="ECO:0000256" key="4">
    <source>
        <dbReference type="ARBA" id="ARBA00022801"/>
    </source>
</evidence>
<dbReference type="KEGG" id="sre:PTSG_12178"/>
<evidence type="ECO:0000256" key="3">
    <source>
        <dbReference type="ARBA" id="ARBA00022723"/>
    </source>
</evidence>
<evidence type="ECO:0000313" key="8">
    <source>
        <dbReference type="Proteomes" id="UP000007799"/>
    </source>
</evidence>
<dbReference type="PRINTS" id="PR01270">
    <property type="entry name" value="HDASUPER"/>
</dbReference>
<keyword evidence="3" id="KW-0479">Metal-binding</keyword>
<dbReference type="AlphaFoldDB" id="F2U8L8"/>
<dbReference type="GO" id="GO:0016787">
    <property type="term" value="F:hydrolase activity"/>
    <property type="evidence" value="ECO:0007669"/>
    <property type="project" value="UniProtKB-KW"/>
</dbReference>
<keyword evidence="8" id="KW-1185">Reference proteome</keyword>
<sequence length="363" mass="39902">MSVIAVHHPAMDEHDPPHAPRMSEIRLRGEAIRTMLQENTDVFALREAKDLGEKVILRTHSQDLYDVLRVAYDRFQRQTQTTDEPLIVDTFAVGRMRTEGLKHVREILENEDADIAHALGMFVSDATSPMTKGTFKAAYWAAQCAAHAVEVVLEEAQHRIAYALCRPPGHHASRDIAGGFCFFNNVAVAAEQALAKGKRPAILDVDFHHGNGTQDIFYARSDVLFVSLHCDPRFEYPFWAGFSTEHGEGEGEGYNLNVPLPPGTTGEEFNGELEKQALPRIAEFKPDVLLISLGTDTARADPEGQFLLDTADFHQMGAKISAAFATTPIVVVQEGGYSVAGENNVLSVNVKAFMYGLQGIALA</sequence>
<dbReference type="InterPro" id="IPR023696">
    <property type="entry name" value="Ureohydrolase_dom_sf"/>
</dbReference>
<dbReference type="Pfam" id="PF00850">
    <property type="entry name" value="Hist_deacetyl"/>
    <property type="match status" value="1"/>
</dbReference>
<evidence type="ECO:0000256" key="5">
    <source>
        <dbReference type="ARBA" id="ARBA00022833"/>
    </source>
</evidence>
<dbReference type="OrthoDB" id="424012at2759"/>
<dbReference type="GO" id="GO:0004407">
    <property type="term" value="F:histone deacetylase activity"/>
    <property type="evidence" value="ECO:0007669"/>
    <property type="project" value="TreeGrafter"/>
</dbReference>
<dbReference type="Gene3D" id="3.40.800.20">
    <property type="entry name" value="Histone deacetylase domain"/>
    <property type="match status" value="1"/>
</dbReference>
<dbReference type="GeneID" id="16075130"/>
<dbReference type="InParanoid" id="F2U8L8"/>
<gene>
    <name evidence="7" type="ORF">PTSG_12178</name>
</gene>
<dbReference type="eggNOG" id="KOG1343">
    <property type="taxonomic scope" value="Eukaryota"/>
</dbReference>
<dbReference type="SUPFAM" id="SSF52768">
    <property type="entry name" value="Arginase/deacetylase"/>
    <property type="match status" value="1"/>
</dbReference>
<dbReference type="CDD" id="cd10001">
    <property type="entry name" value="HDAC_classII_APAH"/>
    <property type="match status" value="1"/>
</dbReference>
<name>F2U8L8_SALR5</name>
<keyword evidence="5" id="KW-0862">Zinc</keyword>
<reference evidence="7" key="1">
    <citation type="submission" date="2009-08" db="EMBL/GenBank/DDBJ databases">
        <title>Annotation of Salpingoeca rosetta.</title>
        <authorList>
            <consortium name="The Broad Institute Genome Sequencing Platform"/>
            <person name="Russ C."/>
            <person name="Cuomo C."/>
            <person name="Burger G."/>
            <person name="Gray M.W."/>
            <person name="Holland P.W.H."/>
            <person name="King N."/>
            <person name="Lang F.B.F."/>
            <person name="Roger A.J."/>
            <person name="Ruiz-Trillo I."/>
            <person name="Young S.K."/>
            <person name="Zeng Q."/>
            <person name="Gargeya S."/>
            <person name="Alvarado L."/>
            <person name="Berlin A."/>
            <person name="Chapman S.B."/>
            <person name="Chen Z."/>
            <person name="Freedman E."/>
            <person name="Gellesch M."/>
            <person name="Goldberg J."/>
            <person name="Griggs A."/>
            <person name="Gujja S."/>
            <person name="Heilman E."/>
            <person name="Heiman D."/>
            <person name="Howarth C."/>
            <person name="Mehta T."/>
            <person name="Neiman D."/>
            <person name="Pearson M."/>
            <person name="Roberts A."/>
            <person name="Saif S."/>
            <person name="Shea T."/>
            <person name="Shenoy N."/>
            <person name="Sisk P."/>
            <person name="Stolte C."/>
            <person name="Sykes S."/>
            <person name="White J."/>
            <person name="Yandava C."/>
            <person name="Haas B."/>
            <person name="Nusbaum C."/>
            <person name="Birren B."/>
        </authorList>
    </citation>
    <scope>NUCLEOTIDE SEQUENCE [LARGE SCALE GENOMIC DNA]</scope>
    <source>
        <strain evidence="7">ATCC 50818</strain>
    </source>
</reference>
<protein>
    <submittedName>
        <fullName evidence="7">Histone deacetylase superfamily protein</fullName>
    </submittedName>
</protein>
<accession>F2U8L8</accession>
<dbReference type="PANTHER" id="PTHR10625">
    <property type="entry name" value="HISTONE DEACETYLASE HDAC1-RELATED"/>
    <property type="match status" value="1"/>
</dbReference>
<dbReference type="PANTHER" id="PTHR10625:SF17">
    <property type="entry name" value="HISTONE DEACETYLASE 8"/>
    <property type="match status" value="1"/>
</dbReference>
<dbReference type="InterPro" id="IPR023801">
    <property type="entry name" value="His_deacetylse_dom"/>
</dbReference>
<evidence type="ECO:0000259" key="6">
    <source>
        <dbReference type="Pfam" id="PF00850"/>
    </source>
</evidence>
<dbReference type="EMBL" id="GL832964">
    <property type="protein sequence ID" value="EGD72726.1"/>
    <property type="molecule type" value="Genomic_DNA"/>
</dbReference>
<evidence type="ECO:0000313" key="7">
    <source>
        <dbReference type="EMBL" id="EGD72726.1"/>
    </source>
</evidence>
<dbReference type="GO" id="GO:0040029">
    <property type="term" value="P:epigenetic regulation of gene expression"/>
    <property type="evidence" value="ECO:0007669"/>
    <property type="project" value="TreeGrafter"/>
</dbReference>
<evidence type="ECO:0000256" key="2">
    <source>
        <dbReference type="ARBA" id="ARBA00005947"/>
    </source>
</evidence>
<proteinExistence type="inferred from homology"/>
<dbReference type="RefSeq" id="XP_004994549.1">
    <property type="nucleotide sequence ID" value="XM_004994492.1"/>
</dbReference>
<dbReference type="Proteomes" id="UP000007799">
    <property type="component" value="Unassembled WGS sequence"/>
</dbReference>